<dbReference type="PANTHER" id="PTHR43181:SF1">
    <property type="entry name" value="2-C-METHYL-D-ERYTHRITOL 2,4-CYCLODIPHOSPHATE SYNTHASE, CHLOROPLASTIC"/>
    <property type="match status" value="1"/>
</dbReference>
<evidence type="ECO:0000256" key="3">
    <source>
        <dbReference type="ARBA" id="ARBA00004709"/>
    </source>
</evidence>
<dbReference type="SUPFAM" id="SSF69765">
    <property type="entry name" value="IpsF-like"/>
    <property type="match status" value="1"/>
</dbReference>
<evidence type="ECO:0000256" key="8">
    <source>
        <dbReference type="RuleBase" id="RU004395"/>
    </source>
</evidence>
<evidence type="ECO:0000256" key="9">
    <source>
        <dbReference type="SAM" id="MobiDB-lite"/>
    </source>
</evidence>
<gene>
    <name evidence="11" type="ORF">COCSUDRAFT_18339</name>
</gene>
<evidence type="ECO:0000313" key="12">
    <source>
        <dbReference type="Proteomes" id="UP000007264"/>
    </source>
</evidence>
<feature type="domain" description="2-C-methyl-D-erythritol 2,4-cyclodiphosphate synthase" evidence="10">
    <location>
        <begin position="48"/>
        <end position="201"/>
    </location>
</feature>
<dbReference type="UniPathway" id="UPA00056">
    <property type="reaction ID" value="UER00095"/>
</dbReference>
<dbReference type="InterPro" id="IPR036571">
    <property type="entry name" value="MECDP_synthase_sf"/>
</dbReference>
<evidence type="ECO:0000256" key="5">
    <source>
        <dbReference type="ARBA" id="ARBA00022723"/>
    </source>
</evidence>
<dbReference type="PROSITE" id="PS01350">
    <property type="entry name" value="ISPF"/>
    <property type="match status" value="1"/>
</dbReference>
<keyword evidence="5" id="KW-0479">Metal-binding</keyword>
<dbReference type="NCBIfam" id="TIGR00151">
    <property type="entry name" value="ispF"/>
    <property type="match status" value="1"/>
</dbReference>
<dbReference type="RefSeq" id="XP_005645497.1">
    <property type="nucleotide sequence ID" value="XM_005645440.1"/>
</dbReference>
<dbReference type="eggNOG" id="ENOG502QS77">
    <property type="taxonomic scope" value="Eukaryota"/>
</dbReference>
<evidence type="ECO:0000256" key="1">
    <source>
        <dbReference type="ARBA" id="ARBA00000200"/>
    </source>
</evidence>
<protein>
    <recommendedName>
        <fullName evidence="4 8">2-C-methyl-D-erythritol 2,4-cyclodiphosphate synthase</fullName>
        <ecNumber evidence="4 8">4.6.1.12</ecNumber>
    </recommendedName>
</protein>
<feature type="region of interest" description="Disordered" evidence="9">
    <location>
        <begin position="17"/>
        <end position="41"/>
    </location>
</feature>
<dbReference type="InterPro" id="IPR020555">
    <property type="entry name" value="MECDP_synthase_CS"/>
</dbReference>
<dbReference type="Pfam" id="PF02542">
    <property type="entry name" value="YgbB"/>
    <property type="match status" value="1"/>
</dbReference>
<dbReference type="InterPro" id="IPR003526">
    <property type="entry name" value="MECDP_synthase"/>
</dbReference>
<evidence type="ECO:0000256" key="6">
    <source>
        <dbReference type="ARBA" id="ARBA00023229"/>
    </source>
</evidence>
<keyword evidence="6 8" id="KW-0414">Isoprene biosynthesis</keyword>
<comment type="cofactor">
    <cofactor evidence="2">
        <name>a divalent metal cation</name>
        <dbReference type="ChEBI" id="CHEBI:60240"/>
    </cofactor>
</comment>
<dbReference type="EMBL" id="AGSI01000014">
    <property type="protein sequence ID" value="EIE20953.1"/>
    <property type="molecule type" value="Genomic_DNA"/>
</dbReference>
<dbReference type="STRING" id="574566.I0YRD4"/>
<accession>I0YRD4</accession>
<name>I0YRD4_COCSC</name>
<evidence type="ECO:0000313" key="11">
    <source>
        <dbReference type="EMBL" id="EIE20953.1"/>
    </source>
</evidence>
<dbReference type="Gene3D" id="3.30.1330.50">
    <property type="entry name" value="2-C-methyl-D-erythritol 2,4-cyclodiphosphate synthase"/>
    <property type="match status" value="1"/>
</dbReference>
<comment type="caution">
    <text evidence="11">The sequence shown here is derived from an EMBL/GenBank/DDBJ whole genome shotgun (WGS) entry which is preliminary data.</text>
</comment>
<dbReference type="PANTHER" id="PTHR43181">
    <property type="entry name" value="2-C-METHYL-D-ERYTHRITOL 2,4-CYCLODIPHOSPHATE SYNTHASE, CHLOROPLASTIC"/>
    <property type="match status" value="1"/>
</dbReference>
<dbReference type="CDD" id="cd00554">
    <property type="entry name" value="MECDP_synthase"/>
    <property type="match status" value="1"/>
</dbReference>
<dbReference type="Proteomes" id="UP000007264">
    <property type="component" value="Unassembled WGS sequence"/>
</dbReference>
<dbReference type="AlphaFoldDB" id="I0YRD4"/>
<keyword evidence="7 8" id="KW-0456">Lyase</keyword>
<dbReference type="GO" id="GO:0046872">
    <property type="term" value="F:metal ion binding"/>
    <property type="evidence" value="ECO:0007669"/>
    <property type="project" value="UniProtKB-KW"/>
</dbReference>
<dbReference type="EC" id="4.6.1.12" evidence="4 8"/>
<evidence type="ECO:0000256" key="4">
    <source>
        <dbReference type="ARBA" id="ARBA00012579"/>
    </source>
</evidence>
<dbReference type="HAMAP" id="MF_00107">
    <property type="entry name" value="IspF"/>
    <property type="match status" value="1"/>
</dbReference>
<comment type="similarity">
    <text evidence="8">Belongs to the IspF family.</text>
</comment>
<sequence>MVRFICGHDRVPRRSLRPLAGASAGTISAPADTRTTQPQKRSHALPYRVGHGFDLHRLEEGPYKLILGGLEIPHDRGCVAHSDGDALLHTVTDAILGALCQPDIGQLFPDNDPKWKGQTSDVFLLEAVRLMREFGYVLGNLDATIILQRPKLSPHKEKIRANLCELLGADPSVVNIKAKTHEKVDSLGENRSIAVHAVCMLIREDLV</sequence>
<keyword evidence="12" id="KW-1185">Reference proteome</keyword>
<dbReference type="GO" id="GO:0016114">
    <property type="term" value="P:terpenoid biosynthetic process"/>
    <property type="evidence" value="ECO:0007669"/>
    <property type="project" value="InterPro"/>
</dbReference>
<dbReference type="OrthoDB" id="2015434at2759"/>
<dbReference type="KEGG" id="csl:COCSUDRAFT_18339"/>
<organism evidence="11 12">
    <name type="scientific">Coccomyxa subellipsoidea (strain C-169)</name>
    <name type="common">Green microalga</name>
    <dbReference type="NCBI Taxonomy" id="574566"/>
    <lineage>
        <taxon>Eukaryota</taxon>
        <taxon>Viridiplantae</taxon>
        <taxon>Chlorophyta</taxon>
        <taxon>core chlorophytes</taxon>
        <taxon>Trebouxiophyceae</taxon>
        <taxon>Trebouxiophyceae incertae sedis</taxon>
        <taxon>Coccomyxaceae</taxon>
        <taxon>Coccomyxa</taxon>
        <taxon>Coccomyxa subellipsoidea</taxon>
    </lineage>
</organism>
<dbReference type="GO" id="GO:0008685">
    <property type="term" value="F:2-C-methyl-D-erythritol 2,4-cyclodiphosphate synthase activity"/>
    <property type="evidence" value="ECO:0007669"/>
    <property type="project" value="UniProtKB-EC"/>
</dbReference>
<dbReference type="GeneID" id="17038932"/>
<evidence type="ECO:0000256" key="7">
    <source>
        <dbReference type="ARBA" id="ARBA00023239"/>
    </source>
</evidence>
<comment type="pathway">
    <text evidence="3">Isoprenoid biosynthesis; isopentenyl diphosphate biosynthesis via DXP pathway; isopentenyl diphosphate from 1-deoxy-D-xylulose 5-phosphate: step 4/6.</text>
</comment>
<dbReference type="GO" id="GO:0019288">
    <property type="term" value="P:isopentenyl diphosphate biosynthetic process, methylerythritol 4-phosphate pathway"/>
    <property type="evidence" value="ECO:0007669"/>
    <property type="project" value="UniProtKB-UniPathway"/>
</dbReference>
<comment type="catalytic activity">
    <reaction evidence="1 8">
        <text>4-CDP-2-C-methyl-D-erythritol 2-phosphate = 2-C-methyl-D-erythritol 2,4-cyclic diphosphate + CMP</text>
        <dbReference type="Rhea" id="RHEA:23864"/>
        <dbReference type="ChEBI" id="CHEBI:57919"/>
        <dbReference type="ChEBI" id="CHEBI:58483"/>
        <dbReference type="ChEBI" id="CHEBI:60377"/>
        <dbReference type="EC" id="4.6.1.12"/>
    </reaction>
</comment>
<dbReference type="FunFam" id="3.30.1330.50:FF:000003">
    <property type="entry name" value="2-C-methyl-D-erythritol 2,4-cyclodiphosphate synthase"/>
    <property type="match status" value="1"/>
</dbReference>
<evidence type="ECO:0000256" key="2">
    <source>
        <dbReference type="ARBA" id="ARBA00001968"/>
    </source>
</evidence>
<evidence type="ECO:0000259" key="10">
    <source>
        <dbReference type="Pfam" id="PF02542"/>
    </source>
</evidence>
<reference evidence="11 12" key="1">
    <citation type="journal article" date="2012" name="Genome Biol.">
        <title>The genome of the polar eukaryotic microalga coccomyxa subellipsoidea reveals traits of cold adaptation.</title>
        <authorList>
            <person name="Blanc G."/>
            <person name="Agarkova I."/>
            <person name="Grimwood J."/>
            <person name="Kuo A."/>
            <person name="Brueggeman A."/>
            <person name="Dunigan D."/>
            <person name="Gurnon J."/>
            <person name="Ladunga I."/>
            <person name="Lindquist E."/>
            <person name="Lucas S."/>
            <person name="Pangilinan J."/>
            <person name="Proschold T."/>
            <person name="Salamov A."/>
            <person name="Schmutz J."/>
            <person name="Weeks D."/>
            <person name="Yamada T."/>
            <person name="Claverie J.M."/>
            <person name="Grigoriev I."/>
            <person name="Van Etten J."/>
            <person name="Lomsadze A."/>
            <person name="Borodovsky M."/>
        </authorList>
    </citation>
    <scope>NUCLEOTIDE SEQUENCE [LARGE SCALE GENOMIC DNA]</scope>
    <source>
        <strain evidence="11 12">C-169</strain>
    </source>
</reference>
<proteinExistence type="inferred from homology"/>